<name>A0A495XMV2_9PSEU</name>
<dbReference type="Pfam" id="PF13561">
    <property type="entry name" value="adh_short_C2"/>
    <property type="match status" value="1"/>
</dbReference>
<dbReference type="PANTHER" id="PTHR43477:SF1">
    <property type="entry name" value="DIHYDROANTICAPSIN 7-DEHYDROGENASE"/>
    <property type="match status" value="1"/>
</dbReference>
<comment type="similarity">
    <text evidence="1">Belongs to the short-chain dehydrogenases/reductases (SDR) family.</text>
</comment>
<dbReference type="SUPFAM" id="SSF51735">
    <property type="entry name" value="NAD(P)-binding Rossmann-fold domains"/>
    <property type="match status" value="1"/>
</dbReference>
<accession>A0A495XMV2</accession>
<evidence type="ECO:0000256" key="2">
    <source>
        <dbReference type="ARBA" id="ARBA00023002"/>
    </source>
</evidence>
<keyword evidence="4" id="KW-1185">Reference proteome</keyword>
<dbReference type="InterPro" id="IPR002347">
    <property type="entry name" value="SDR_fam"/>
</dbReference>
<sequence length="214" mass="22091">MPCGKHFTGRLARSTVPGVKILLIGASGLIGTAVHKTFLDRGHDVLTVGRTSGDLRFDLTDPEQVGALYAAASPVDAVASAAGDVPFKPLADLTADDFRAGFAGKVLSQVELVRQGLPHVSGSFTLITGVLAREPIVAGSVASLANGAVESFVKAAAIEIAPRRINAVSPTVVTEALDAYGDFFPGMPPVDLADVTQAYVRSVEGPLTGQVFIP</sequence>
<gene>
    <name evidence="3" type="ORF">DFJ66_7587</name>
</gene>
<evidence type="ECO:0000256" key="1">
    <source>
        <dbReference type="ARBA" id="ARBA00006484"/>
    </source>
</evidence>
<reference evidence="3 4" key="1">
    <citation type="submission" date="2018-10" db="EMBL/GenBank/DDBJ databases">
        <title>Sequencing the genomes of 1000 actinobacteria strains.</title>
        <authorList>
            <person name="Klenk H.-P."/>
        </authorList>
    </citation>
    <scope>NUCLEOTIDE SEQUENCE [LARGE SCALE GENOMIC DNA]</scope>
    <source>
        <strain evidence="3 4">DSM 43911</strain>
    </source>
</reference>
<dbReference type="CDD" id="cd11731">
    <property type="entry name" value="Lin1944_like_SDR_c"/>
    <property type="match status" value="1"/>
</dbReference>
<dbReference type="InterPro" id="IPR051122">
    <property type="entry name" value="SDR_DHRS6-like"/>
</dbReference>
<comment type="caution">
    <text evidence="3">The sequence shown here is derived from an EMBL/GenBank/DDBJ whole genome shotgun (WGS) entry which is preliminary data.</text>
</comment>
<organism evidence="3 4">
    <name type="scientific">Saccharothrix variisporea</name>
    <dbReference type="NCBI Taxonomy" id="543527"/>
    <lineage>
        <taxon>Bacteria</taxon>
        <taxon>Bacillati</taxon>
        <taxon>Actinomycetota</taxon>
        <taxon>Actinomycetes</taxon>
        <taxon>Pseudonocardiales</taxon>
        <taxon>Pseudonocardiaceae</taxon>
        <taxon>Saccharothrix</taxon>
    </lineage>
</organism>
<dbReference type="NCBIfam" id="NF005754">
    <property type="entry name" value="PRK07578.1"/>
    <property type="match status" value="1"/>
</dbReference>
<dbReference type="GO" id="GO:0016491">
    <property type="term" value="F:oxidoreductase activity"/>
    <property type="evidence" value="ECO:0007669"/>
    <property type="project" value="UniProtKB-KW"/>
</dbReference>
<dbReference type="AlphaFoldDB" id="A0A495XMV2"/>
<dbReference type="Proteomes" id="UP000272729">
    <property type="component" value="Unassembled WGS sequence"/>
</dbReference>
<protein>
    <submittedName>
        <fullName evidence="3">NAD(P)-dependent dehydrogenase (Short-subunit alcohol dehydrogenase family)</fullName>
    </submittedName>
</protein>
<dbReference type="Gene3D" id="3.40.50.720">
    <property type="entry name" value="NAD(P)-binding Rossmann-like Domain"/>
    <property type="match status" value="1"/>
</dbReference>
<keyword evidence="2" id="KW-0560">Oxidoreductase</keyword>
<proteinExistence type="inferred from homology"/>
<dbReference type="InterPro" id="IPR036291">
    <property type="entry name" value="NAD(P)-bd_dom_sf"/>
</dbReference>
<dbReference type="PANTHER" id="PTHR43477">
    <property type="entry name" value="DIHYDROANTICAPSIN 7-DEHYDROGENASE"/>
    <property type="match status" value="1"/>
</dbReference>
<evidence type="ECO:0000313" key="3">
    <source>
        <dbReference type="EMBL" id="RKT74244.1"/>
    </source>
</evidence>
<evidence type="ECO:0000313" key="4">
    <source>
        <dbReference type="Proteomes" id="UP000272729"/>
    </source>
</evidence>
<dbReference type="EMBL" id="RBXR01000001">
    <property type="protein sequence ID" value="RKT74244.1"/>
    <property type="molecule type" value="Genomic_DNA"/>
</dbReference>